<comment type="subcellular location">
    <subcellularLocation>
        <location evidence="1">Membrane</location>
        <topology evidence="1">Multi-pass membrane protein</topology>
    </subcellularLocation>
</comment>
<evidence type="ECO:0000256" key="1">
    <source>
        <dbReference type="ARBA" id="ARBA00004141"/>
    </source>
</evidence>
<evidence type="ECO:0000256" key="3">
    <source>
        <dbReference type="ARBA" id="ARBA00022448"/>
    </source>
</evidence>
<feature type="domain" description="Cation efflux protein transmembrane" evidence="9">
    <location>
        <begin position="34"/>
        <end position="225"/>
    </location>
</feature>
<accession>A0A0D8ZWB2</accession>
<feature type="transmembrane region" description="Helical" evidence="8">
    <location>
        <begin position="168"/>
        <end position="193"/>
    </location>
</feature>
<comment type="similarity">
    <text evidence="2">Belongs to the cation diffusion facilitator (CDF) transporter (TC 2.A.4) family. SLC30A subfamily.</text>
</comment>
<dbReference type="NCBIfam" id="TIGR01297">
    <property type="entry name" value="CDF"/>
    <property type="match status" value="1"/>
</dbReference>
<keyword evidence="5 8" id="KW-1133">Transmembrane helix</keyword>
<dbReference type="EMBL" id="JYON01000002">
    <property type="protein sequence ID" value="KJH73073.1"/>
    <property type="molecule type" value="Genomic_DNA"/>
</dbReference>
<feature type="transmembrane region" description="Helical" evidence="8">
    <location>
        <begin position="60"/>
        <end position="80"/>
    </location>
</feature>
<evidence type="ECO:0000259" key="9">
    <source>
        <dbReference type="Pfam" id="PF01545"/>
    </source>
</evidence>
<comment type="caution">
    <text evidence="11">The sequence shown here is derived from an EMBL/GenBank/DDBJ whole genome shotgun (WGS) entry which is preliminary data.</text>
</comment>
<dbReference type="InterPro" id="IPR002524">
    <property type="entry name" value="Cation_efflux"/>
</dbReference>
<dbReference type="GO" id="GO:0005886">
    <property type="term" value="C:plasma membrane"/>
    <property type="evidence" value="ECO:0007669"/>
    <property type="project" value="TreeGrafter"/>
</dbReference>
<name>A0A0D8ZWB2_9CYAN</name>
<dbReference type="AlphaFoldDB" id="A0A0D8ZWB2"/>
<dbReference type="InterPro" id="IPR058533">
    <property type="entry name" value="Cation_efflux_TM"/>
</dbReference>
<keyword evidence="3" id="KW-0813">Transport</keyword>
<dbReference type="GO" id="GO:0005385">
    <property type="term" value="F:zinc ion transmembrane transporter activity"/>
    <property type="evidence" value="ECO:0007669"/>
    <property type="project" value="TreeGrafter"/>
</dbReference>
<gene>
    <name evidence="11" type="ORF">UH38_03130</name>
</gene>
<dbReference type="Proteomes" id="UP000032452">
    <property type="component" value="Unassembled WGS sequence"/>
</dbReference>
<evidence type="ECO:0000256" key="5">
    <source>
        <dbReference type="ARBA" id="ARBA00022989"/>
    </source>
</evidence>
<dbReference type="InterPro" id="IPR027469">
    <property type="entry name" value="Cation_efflux_TMD_sf"/>
</dbReference>
<dbReference type="Pfam" id="PF16916">
    <property type="entry name" value="ZT_dimer"/>
    <property type="match status" value="1"/>
</dbReference>
<evidence type="ECO:0000256" key="4">
    <source>
        <dbReference type="ARBA" id="ARBA00022692"/>
    </source>
</evidence>
<keyword evidence="4 8" id="KW-0812">Transmembrane</keyword>
<evidence type="ECO:0000256" key="2">
    <source>
        <dbReference type="ARBA" id="ARBA00008873"/>
    </source>
</evidence>
<evidence type="ECO:0000256" key="6">
    <source>
        <dbReference type="ARBA" id="ARBA00023065"/>
    </source>
</evidence>
<organism evidence="11 12">
    <name type="scientific">Aliterella atlantica CENA595</name>
    <dbReference type="NCBI Taxonomy" id="1618023"/>
    <lineage>
        <taxon>Bacteria</taxon>
        <taxon>Bacillati</taxon>
        <taxon>Cyanobacteriota</taxon>
        <taxon>Cyanophyceae</taxon>
        <taxon>Chroococcidiopsidales</taxon>
        <taxon>Aliterellaceae</taxon>
        <taxon>Aliterella</taxon>
    </lineage>
</organism>
<reference evidence="11 12" key="1">
    <citation type="submission" date="2015-02" db="EMBL/GenBank/DDBJ databases">
        <title>Draft genome of a novel marine cyanobacterium (Chroococcales) isolated from South Atlantic Ocean.</title>
        <authorList>
            <person name="Rigonato J."/>
            <person name="Alvarenga D.O."/>
            <person name="Branco L.H."/>
            <person name="Varani A.M."/>
            <person name="Brandini F.P."/>
            <person name="Fiore M.F."/>
        </authorList>
    </citation>
    <scope>NUCLEOTIDE SEQUENCE [LARGE SCALE GENOMIC DNA]</scope>
    <source>
        <strain evidence="11 12">CENA595</strain>
    </source>
</reference>
<keyword evidence="12" id="KW-1185">Reference proteome</keyword>
<feature type="transmembrane region" description="Helical" evidence="8">
    <location>
        <begin position="132"/>
        <end position="156"/>
    </location>
</feature>
<dbReference type="SUPFAM" id="SSF161111">
    <property type="entry name" value="Cation efflux protein transmembrane domain-like"/>
    <property type="match status" value="1"/>
</dbReference>
<evidence type="ECO:0000313" key="11">
    <source>
        <dbReference type="EMBL" id="KJH73073.1"/>
    </source>
</evidence>
<feature type="transmembrane region" description="Helical" evidence="8">
    <location>
        <begin position="101"/>
        <end position="120"/>
    </location>
</feature>
<dbReference type="STRING" id="1618023.UH38_03130"/>
<evidence type="ECO:0000259" key="10">
    <source>
        <dbReference type="Pfam" id="PF16916"/>
    </source>
</evidence>
<dbReference type="Pfam" id="PF01545">
    <property type="entry name" value="Cation_efflux"/>
    <property type="match status" value="1"/>
</dbReference>
<dbReference type="Gene3D" id="1.20.1510.10">
    <property type="entry name" value="Cation efflux protein transmembrane domain"/>
    <property type="match status" value="1"/>
</dbReference>
<feature type="transmembrane region" description="Helical" evidence="8">
    <location>
        <begin position="34"/>
        <end position="54"/>
    </location>
</feature>
<evidence type="ECO:0000256" key="7">
    <source>
        <dbReference type="ARBA" id="ARBA00023136"/>
    </source>
</evidence>
<evidence type="ECO:0000313" key="12">
    <source>
        <dbReference type="Proteomes" id="UP000032452"/>
    </source>
</evidence>
<feature type="transmembrane region" description="Helical" evidence="8">
    <location>
        <begin position="199"/>
        <end position="217"/>
    </location>
</feature>
<evidence type="ECO:0000256" key="8">
    <source>
        <dbReference type="SAM" id="Phobius"/>
    </source>
</evidence>
<protein>
    <recommendedName>
        <fullName evidence="13">Cation transporter</fullName>
    </recommendedName>
</protein>
<dbReference type="InterPro" id="IPR050681">
    <property type="entry name" value="CDF/SLC30A"/>
</dbReference>
<dbReference type="PANTHER" id="PTHR11562:SF17">
    <property type="entry name" value="RE54080P-RELATED"/>
    <property type="match status" value="1"/>
</dbReference>
<proteinExistence type="inferred from homology"/>
<feature type="domain" description="Cation efflux protein cytoplasmic" evidence="10">
    <location>
        <begin position="235"/>
        <end position="301"/>
    </location>
</feature>
<sequence length="327" mass="35346">MALSVKQVLSRRAAVGQACCESSSTSNQQKTRRLWLSLVMLGSFFVAELVTGLWSGSLALQAEAGHILADLSALGLTLLATHFATQPADKKATFGHQRVEILAALANSIALIAIATFIGWEALTHLKSPEPVMGLPMLIVSTVGLVINGINIALLHEHSHHDLNVRGVFLHMVADAASSVGAMLAALVIYLWGWMWVDGAIALLIACFVIYSALPIVQQSWEILMEYAPSWIDPVEVEAALTSFNGVESVDKLNIWTISTNKIALAARLTVNSDTGRDRLVEKLEAHLRQEFGTSECTLQLTSAKKADLHPLLNSNLIDLVAPRNSN</sequence>
<keyword evidence="6" id="KW-0406">Ion transport</keyword>
<dbReference type="InterPro" id="IPR027470">
    <property type="entry name" value="Cation_efflux_CTD"/>
</dbReference>
<dbReference type="OrthoDB" id="9809646at2"/>
<dbReference type="PANTHER" id="PTHR11562">
    <property type="entry name" value="CATION EFFLUX PROTEIN/ ZINC TRANSPORTER"/>
    <property type="match status" value="1"/>
</dbReference>
<evidence type="ECO:0008006" key="13">
    <source>
        <dbReference type="Google" id="ProtNLM"/>
    </source>
</evidence>
<dbReference type="RefSeq" id="WP_045053168.1">
    <property type="nucleotide sequence ID" value="NZ_CAWMDP010000059.1"/>
</dbReference>
<keyword evidence="7 8" id="KW-0472">Membrane</keyword>